<dbReference type="PANTHER" id="PTHR35788:SF1">
    <property type="entry name" value="EXPORTED PROTEIN"/>
    <property type="match status" value="1"/>
</dbReference>
<dbReference type="Pfam" id="PF12229">
    <property type="entry name" value="PG_binding_4"/>
    <property type="match status" value="1"/>
</dbReference>
<dbReference type="EMBL" id="JAIFTX010000006">
    <property type="protein sequence ID" value="MBX7290139.1"/>
    <property type="molecule type" value="Genomic_DNA"/>
</dbReference>
<dbReference type="GeneID" id="66302266"/>
<dbReference type="AlphaFoldDB" id="A0ABD4RFC0"/>
<keyword evidence="1" id="KW-0472">Membrane</keyword>
<dbReference type="InterPro" id="IPR007391">
    <property type="entry name" value="Vancomycin_resist_VanW"/>
</dbReference>
<sequence>MDSNESNTNLGENIVLTEETNMSLLKKLFKSKYFLLAIAIIVILVALLTYKGVKDNNLIKSFSDKVYPGAYILDKDISGQTADELHKTLVSMMTVGGDKEINVTVGDQSFQTFYKNLDVTIPYEELEQDILNYGKDKNFFQKVKLLKKPENRTYKLELSYNEDKLNEFVNNISSTVNVAPVNASISIDGGINITAGQNGSKLNSETLLEQLKSNIKDIDSANVIALTGEMQTVEPTIKSEALTGVNKRIATFSTHYPGGPSGTNLEIAARNIDNSLVMPGNIFSCEAAIGPTTPENGFVLANTYVAGKVVKNYGGGVCQVASTLYNAMLRSGIIPTERMNHMMTVSYVPMGLDATLADGSIDLKFKNDFEFPVVINSYAGNGNLTIEFWSNDTVTKGITYEPKSYQKGPLSADTYLYGYDASGNQVYEKYLDTSTYQPFN</sequence>
<comment type="caution">
    <text evidence="3">The sequence shown here is derived from an EMBL/GenBank/DDBJ whole genome shotgun (WGS) entry which is preliminary data.</text>
</comment>
<dbReference type="InterPro" id="IPR052913">
    <property type="entry name" value="Glycopeptide_resist_protein"/>
</dbReference>
<dbReference type="Pfam" id="PF04294">
    <property type="entry name" value="VanW"/>
    <property type="match status" value="1"/>
</dbReference>
<name>A0ABD4RFC0_9CLOT</name>
<dbReference type="PANTHER" id="PTHR35788">
    <property type="entry name" value="EXPORTED PROTEIN-RELATED"/>
    <property type="match status" value="1"/>
</dbReference>
<keyword evidence="1" id="KW-0812">Transmembrane</keyword>
<proteinExistence type="predicted"/>
<dbReference type="RefSeq" id="WP_021876261.1">
    <property type="nucleotide sequence ID" value="NZ_CP018630.1"/>
</dbReference>
<evidence type="ECO:0000256" key="1">
    <source>
        <dbReference type="SAM" id="Phobius"/>
    </source>
</evidence>
<protein>
    <submittedName>
        <fullName evidence="3">VanW family protein</fullName>
    </submittedName>
</protein>
<gene>
    <name evidence="3" type="ORF">K4H94_03620</name>
</gene>
<evidence type="ECO:0000259" key="2">
    <source>
        <dbReference type="Pfam" id="PF12229"/>
    </source>
</evidence>
<reference evidence="3 4" key="1">
    <citation type="submission" date="2021-08" db="EMBL/GenBank/DDBJ databases">
        <title>Genome sequence analysis of Clostridium chauvoei strains of European origin and evaluation of typing options for outbreak investigations.</title>
        <authorList>
            <person name="Abdel-Glil M."/>
            <person name="Thomas P."/>
            <person name="Seyboldt C."/>
        </authorList>
    </citation>
    <scope>NUCLEOTIDE SEQUENCE [LARGE SCALE GENOMIC DNA]</scope>
    <source>
        <strain evidence="3 4">S0260-09</strain>
    </source>
</reference>
<feature type="transmembrane region" description="Helical" evidence="1">
    <location>
        <begin position="33"/>
        <end position="53"/>
    </location>
</feature>
<evidence type="ECO:0000313" key="4">
    <source>
        <dbReference type="Proteomes" id="UP000775179"/>
    </source>
</evidence>
<dbReference type="InterPro" id="IPR022029">
    <property type="entry name" value="YoaR-like_PG-bd"/>
</dbReference>
<accession>A0ABD4RFC0</accession>
<keyword evidence="1" id="KW-1133">Transmembrane helix</keyword>
<dbReference type="KEGG" id="cchv:BTM20_10325"/>
<feature type="domain" description="YoaR-like putative peptidoglycan binding" evidence="2">
    <location>
        <begin position="114"/>
        <end position="218"/>
    </location>
</feature>
<evidence type="ECO:0000313" key="3">
    <source>
        <dbReference type="EMBL" id="MBX7290139.1"/>
    </source>
</evidence>
<dbReference type="Proteomes" id="UP000775179">
    <property type="component" value="Unassembled WGS sequence"/>
</dbReference>
<organism evidence="3 4">
    <name type="scientific">Clostridium chauvoei</name>
    <dbReference type="NCBI Taxonomy" id="46867"/>
    <lineage>
        <taxon>Bacteria</taxon>
        <taxon>Bacillati</taxon>
        <taxon>Bacillota</taxon>
        <taxon>Clostridia</taxon>
        <taxon>Eubacteriales</taxon>
        <taxon>Clostridiaceae</taxon>
        <taxon>Clostridium</taxon>
    </lineage>
</organism>